<comment type="caution">
    <text evidence="7">The sequence shown here is derived from an EMBL/GenBank/DDBJ whole genome shotgun (WGS) entry which is preliminary data.</text>
</comment>
<feature type="chain" id="PRO_5045100475" evidence="5">
    <location>
        <begin position="25"/>
        <end position="149"/>
    </location>
</feature>
<evidence type="ECO:0000259" key="6">
    <source>
        <dbReference type="PROSITE" id="PS51007"/>
    </source>
</evidence>
<keyword evidence="2 4" id="KW-0479">Metal-binding</keyword>
<evidence type="ECO:0000256" key="4">
    <source>
        <dbReference type="PROSITE-ProRule" id="PRU00433"/>
    </source>
</evidence>
<protein>
    <submittedName>
        <fullName evidence="7">Mono/diheme cytochrome c family protein</fullName>
    </submittedName>
</protein>
<evidence type="ECO:0000313" key="7">
    <source>
        <dbReference type="EMBL" id="MEY9318965.1"/>
    </source>
</evidence>
<evidence type="ECO:0000256" key="3">
    <source>
        <dbReference type="ARBA" id="ARBA00023004"/>
    </source>
</evidence>
<dbReference type="InterPro" id="IPR009056">
    <property type="entry name" value="Cyt_c-like_dom"/>
</dbReference>
<accession>A0ABV4F694</accession>
<organism evidence="7 8">
    <name type="scientific">Bradyrhizobium elkanii</name>
    <dbReference type="NCBI Taxonomy" id="29448"/>
    <lineage>
        <taxon>Bacteria</taxon>
        <taxon>Pseudomonadati</taxon>
        <taxon>Pseudomonadota</taxon>
        <taxon>Alphaproteobacteria</taxon>
        <taxon>Hyphomicrobiales</taxon>
        <taxon>Nitrobacteraceae</taxon>
        <taxon>Bradyrhizobium</taxon>
    </lineage>
</organism>
<keyword evidence="5" id="KW-0732">Signal</keyword>
<evidence type="ECO:0000256" key="5">
    <source>
        <dbReference type="SAM" id="SignalP"/>
    </source>
</evidence>
<evidence type="ECO:0000256" key="2">
    <source>
        <dbReference type="ARBA" id="ARBA00022723"/>
    </source>
</evidence>
<dbReference type="Pfam" id="PF13442">
    <property type="entry name" value="Cytochrome_CBB3"/>
    <property type="match status" value="1"/>
</dbReference>
<dbReference type="PROSITE" id="PS51007">
    <property type="entry name" value="CYTC"/>
    <property type="match status" value="1"/>
</dbReference>
<dbReference type="InterPro" id="IPR036909">
    <property type="entry name" value="Cyt_c-like_dom_sf"/>
</dbReference>
<feature type="domain" description="Cytochrome c" evidence="6">
    <location>
        <begin position="25"/>
        <end position="138"/>
    </location>
</feature>
<keyword evidence="8" id="KW-1185">Reference proteome</keyword>
<proteinExistence type="predicted"/>
<dbReference type="Gene3D" id="1.10.760.10">
    <property type="entry name" value="Cytochrome c-like domain"/>
    <property type="match status" value="1"/>
</dbReference>
<gene>
    <name evidence="7" type="ORF">ABIF29_005764</name>
</gene>
<dbReference type="RefSeq" id="WP_016841883.1">
    <property type="nucleotide sequence ID" value="NZ_JBGCBQ010000001.1"/>
</dbReference>
<evidence type="ECO:0000313" key="8">
    <source>
        <dbReference type="Proteomes" id="UP001565471"/>
    </source>
</evidence>
<keyword evidence="1 4" id="KW-0349">Heme</keyword>
<evidence type="ECO:0000256" key="1">
    <source>
        <dbReference type="ARBA" id="ARBA00022617"/>
    </source>
</evidence>
<name>A0ABV4F694_BRAEL</name>
<dbReference type="Proteomes" id="UP001565471">
    <property type="component" value="Unassembled WGS sequence"/>
</dbReference>
<dbReference type="SUPFAM" id="SSF46626">
    <property type="entry name" value="Cytochrome c"/>
    <property type="match status" value="1"/>
</dbReference>
<feature type="signal peptide" evidence="5">
    <location>
        <begin position="1"/>
        <end position="24"/>
    </location>
</feature>
<reference evidence="7 8" key="1">
    <citation type="submission" date="2024-07" db="EMBL/GenBank/DDBJ databases">
        <title>Genomic Encyclopedia of Type Strains, Phase V (KMG-V): Genome sequencing to study the core and pangenomes of soil and plant-associated prokaryotes.</title>
        <authorList>
            <person name="Whitman W."/>
        </authorList>
    </citation>
    <scope>NUCLEOTIDE SEQUENCE [LARGE SCALE GENOMIC DNA]</scope>
    <source>
        <strain evidence="7 8">USDA 415</strain>
    </source>
</reference>
<keyword evidence="3 4" id="KW-0408">Iron</keyword>
<dbReference type="EMBL" id="JBGBZA010000002">
    <property type="protein sequence ID" value="MEY9318965.1"/>
    <property type="molecule type" value="Genomic_DNA"/>
</dbReference>
<sequence>MMTGCLKSFLIGGLTAIVAAAVHAEDADVGKAEFQASCASCHGADGKGKGPVSAQLKVPPTDLTTLTKNNNGVFPISAVYETIDGRKAISAHGTHEMPTWGERFNPVKSLPHTVDPPYDALDPSRDMREVVVRTRILAVIDYLNRIQQK</sequence>